<evidence type="ECO:0000313" key="9">
    <source>
        <dbReference type="EMBL" id="GJM60181.1"/>
    </source>
</evidence>
<dbReference type="PANTHER" id="PTHR21716">
    <property type="entry name" value="TRANSMEMBRANE PROTEIN"/>
    <property type="match status" value="1"/>
</dbReference>
<evidence type="ECO:0000256" key="1">
    <source>
        <dbReference type="ARBA" id="ARBA00004651"/>
    </source>
</evidence>
<protein>
    <submittedName>
        <fullName evidence="9">AI-2E family transporter</fullName>
    </submittedName>
</protein>
<dbReference type="Proteomes" id="UP001310022">
    <property type="component" value="Unassembled WGS sequence"/>
</dbReference>
<keyword evidence="6 8" id="KW-1133">Transmembrane helix</keyword>
<dbReference type="RefSeq" id="WP_338236024.1">
    <property type="nucleotide sequence ID" value="NZ_BQKE01000001.1"/>
</dbReference>
<keyword evidence="3" id="KW-0813">Transport</keyword>
<feature type="transmembrane region" description="Helical" evidence="8">
    <location>
        <begin position="279"/>
        <end position="297"/>
    </location>
</feature>
<evidence type="ECO:0000256" key="2">
    <source>
        <dbReference type="ARBA" id="ARBA00009773"/>
    </source>
</evidence>
<evidence type="ECO:0000313" key="10">
    <source>
        <dbReference type="Proteomes" id="UP001310022"/>
    </source>
</evidence>
<comment type="similarity">
    <text evidence="2">Belongs to the autoinducer-2 exporter (AI-2E) (TC 2.A.86) family.</text>
</comment>
<dbReference type="AlphaFoldDB" id="A0AAN4VW80"/>
<feature type="transmembrane region" description="Helical" evidence="8">
    <location>
        <begin position="5"/>
        <end position="23"/>
    </location>
</feature>
<dbReference type="InterPro" id="IPR002549">
    <property type="entry name" value="AI-2E-like"/>
</dbReference>
<feature type="transmembrane region" description="Helical" evidence="8">
    <location>
        <begin position="210"/>
        <end position="234"/>
    </location>
</feature>
<name>A0AAN4VW80_9BACT</name>
<dbReference type="GO" id="GO:0055085">
    <property type="term" value="P:transmembrane transport"/>
    <property type="evidence" value="ECO:0007669"/>
    <property type="project" value="TreeGrafter"/>
</dbReference>
<keyword evidence="7 8" id="KW-0472">Membrane</keyword>
<comment type="subcellular location">
    <subcellularLocation>
        <location evidence="1">Cell membrane</location>
        <topology evidence="1">Multi-pass membrane protein</topology>
    </subcellularLocation>
</comment>
<accession>A0AAN4VW80</accession>
<feature type="transmembrane region" description="Helical" evidence="8">
    <location>
        <begin position="29"/>
        <end position="48"/>
    </location>
</feature>
<evidence type="ECO:0000256" key="3">
    <source>
        <dbReference type="ARBA" id="ARBA00022448"/>
    </source>
</evidence>
<feature type="transmembrane region" description="Helical" evidence="8">
    <location>
        <begin position="240"/>
        <end position="267"/>
    </location>
</feature>
<evidence type="ECO:0000256" key="6">
    <source>
        <dbReference type="ARBA" id="ARBA00022989"/>
    </source>
</evidence>
<gene>
    <name evidence="9" type="ORF">PEDI_07330</name>
</gene>
<evidence type="ECO:0000256" key="8">
    <source>
        <dbReference type="SAM" id="Phobius"/>
    </source>
</evidence>
<keyword evidence="10" id="KW-1185">Reference proteome</keyword>
<comment type="caution">
    <text evidence="9">The sequence shown here is derived from an EMBL/GenBank/DDBJ whole genome shotgun (WGS) entry which is preliminary data.</text>
</comment>
<dbReference type="PANTHER" id="PTHR21716:SF53">
    <property type="entry name" value="PERMEASE PERM-RELATED"/>
    <property type="match status" value="1"/>
</dbReference>
<feature type="transmembrane region" description="Helical" evidence="8">
    <location>
        <begin position="317"/>
        <end position="343"/>
    </location>
</feature>
<evidence type="ECO:0000256" key="7">
    <source>
        <dbReference type="ARBA" id="ARBA00023136"/>
    </source>
</evidence>
<reference evidence="9 10" key="1">
    <citation type="submission" date="2021-12" db="EMBL/GenBank/DDBJ databases">
        <title>Genome sequencing of bacteria with rrn-lacking chromosome and rrn-plasmid.</title>
        <authorList>
            <person name="Anda M."/>
            <person name="Iwasaki W."/>
        </authorList>
    </citation>
    <scope>NUCLEOTIDE SEQUENCE [LARGE SCALE GENOMIC DNA]</scope>
    <source>
        <strain evidence="9 10">NBRC 15940</strain>
    </source>
</reference>
<keyword evidence="5 8" id="KW-0812">Transmembrane</keyword>
<evidence type="ECO:0000256" key="4">
    <source>
        <dbReference type="ARBA" id="ARBA00022475"/>
    </source>
</evidence>
<sequence>MRHNLTLYVILGFLIFIGLAWLFSDIFVYVTIALIVSTFLSPLTNYFSQRRASGWRLSRVTSVLLSYLIFSAVITLFILLFVPLISEQIDVLSKLNVDDLIDKVLEPIAYVEDFLIENGLSRKPVGFLESAIGNSIEELFSSIEFSTLVNNVISLTGNLLVGVLAVFFISFFFLLENGYLRRKAISFVPNKYFELFVSTFQKAEKLLTNYLLGLQLQMFSIFGLAAVGLTIVNIRYAATIALFAAIANLVPYLGPLLGAIFGIIVGISTSVDLFTYHDYLIMIIKIASVFGLVQLIDNLVLQPVIFSKSIKAHPLEIFIIIFAGANLLGIVGMVFAIPAYTILRVTFVELRESYKQYYIFNRN</sequence>
<dbReference type="Pfam" id="PF01594">
    <property type="entry name" value="AI-2E_transport"/>
    <property type="match status" value="1"/>
</dbReference>
<organism evidence="9 10">
    <name type="scientific">Persicobacter diffluens</name>
    <dbReference type="NCBI Taxonomy" id="981"/>
    <lineage>
        <taxon>Bacteria</taxon>
        <taxon>Pseudomonadati</taxon>
        <taxon>Bacteroidota</taxon>
        <taxon>Cytophagia</taxon>
        <taxon>Cytophagales</taxon>
        <taxon>Persicobacteraceae</taxon>
        <taxon>Persicobacter</taxon>
    </lineage>
</organism>
<proteinExistence type="inferred from homology"/>
<feature type="transmembrane region" description="Helical" evidence="8">
    <location>
        <begin position="60"/>
        <end position="85"/>
    </location>
</feature>
<feature type="transmembrane region" description="Helical" evidence="8">
    <location>
        <begin position="152"/>
        <end position="175"/>
    </location>
</feature>
<evidence type="ECO:0000256" key="5">
    <source>
        <dbReference type="ARBA" id="ARBA00022692"/>
    </source>
</evidence>
<keyword evidence="4" id="KW-1003">Cell membrane</keyword>
<dbReference type="GO" id="GO:0005886">
    <property type="term" value="C:plasma membrane"/>
    <property type="evidence" value="ECO:0007669"/>
    <property type="project" value="UniProtKB-SubCell"/>
</dbReference>
<dbReference type="EMBL" id="BQKE01000001">
    <property type="protein sequence ID" value="GJM60181.1"/>
    <property type="molecule type" value="Genomic_DNA"/>
</dbReference>